<keyword evidence="4" id="KW-1185">Reference proteome</keyword>
<dbReference type="InterPro" id="IPR050639">
    <property type="entry name" value="SSR_resolvase"/>
</dbReference>
<dbReference type="GO" id="GO:0000150">
    <property type="term" value="F:DNA strand exchange activity"/>
    <property type="evidence" value="ECO:0007669"/>
    <property type="project" value="InterPro"/>
</dbReference>
<dbReference type="Gene3D" id="3.90.1750.20">
    <property type="entry name" value="Putative Large Serine Recombinase, Chain B, Domain 2"/>
    <property type="match status" value="1"/>
</dbReference>
<sequence length="554" mass="65372">MYDSLNLWDKGEMFNLRQTVVYIRQSLDRRKQKISEVMQKQVCRDFAKRNGFVIHDYFRDINVSGRTTEIEQRADLKRLMEKASVGAIQRVIVYKRDRLSRVTRQYMEIIDHFKNYGVELLFAADNEPPFLDGPIGEFMELILGGLSQAEAENIQKKLIDSRKTIVKNDPFRWAGGYPPYGYKSVDKSLQVKEDNREEIETLFSIVAEKKFNSILDCVKELNKQLKDKKYDANKLKARIRNSVYKGVLVQRVGGEEFIGDEDDPSLKKIEEKENEFEFAEEITNRPKSRLPMKIVESELWEKANENLKELILKEDGKSGKATEPYYLLGKIMCKKCKNPLSVYSSKQIYRCKCNKSQKVDKQELEKVITQKLDGHCKEIIDILYEDLVQAEKVKQAKKKTSTATEKKKMGRKSDYLTKKLDEEISKKEKYILKQKDKLKKYVDEWLEVRNREYQEKVLKQRFKISKEEETLEKLKVQKYERIKLFLTIKDKANEKLFAIRTEELVTLADPLFLEWINKIDFDALEESVVWFKYPFYNDTDHIGEVKVTFASRQE</sequence>
<dbReference type="Pfam" id="PF00239">
    <property type="entry name" value="Resolvase"/>
    <property type="match status" value="1"/>
</dbReference>
<dbReference type="CDD" id="cd00338">
    <property type="entry name" value="Ser_Recombinase"/>
    <property type="match status" value="1"/>
</dbReference>
<dbReference type="PANTHER" id="PTHR30461">
    <property type="entry name" value="DNA-INVERTASE FROM LAMBDOID PROPHAGE"/>
    <property type="match status" value="1"/>
</dbReference>
<dbReference type="AlphaFoldDB" id="W4R0G3"/>
<reference evidence="3 4" key="1">
    <citation type="journal article" date="2014" name="Genome Announc.">
        <title>Draft Genome Sequences of Three Alkaliphilic Bacillus Strains, Bacillus wakoensis JCM 9140T, Bacillus akibai JCM 9157T, and Bacillus hemicellulosilyticus JCM 9152T.</title>
        <authorList>
            <person name="Yuki M."/>
            <person name="Oshima K."/>
            <person name="Suda W."/>
            <person name="Oshida Y."/>
            <person name="Kitamura K."/>
            <person name="Iida T."/>
            <person name="Hattori M."/>
            <person name="Ohkuma M."/>
        </authorList>
    </citation>
    <scope>NUCLEOTIDE SEQUENCE [LARGE SCALE GENOMIC DNA]</scope>
    <source>
        <strain evidence="3 4">JCM 9157</strain>
    </source>
</reference>
<organism evidence="3 4">
    <name type="scientific">Halalkalibacter akibai (strain ATCC 43226 / DSM 21942 / CIP 109018 / JCM 9157 / 1139)</name>
    <name type="common">Bacillus akibai</name>
    <dbReference type="NCBI Taxonomy" id="1236973"/>
    <lineage>
        <taxon>Bacteria</taxon>
        <taxon>Bacillati</taxon>
        <taxon>Bacillota</taxon>
        <taxon>Bacilli</taxon>
        <taxon>Bacillales</taxon>
        <taxon>Bacillaceae</taxon>
        <taxon>Halalkalibacter</taxon>
    </lineage>
</organism>
<dbReference type="PROSITE" id="PS51736">
    <property type="entry name" value="RECOMBINASES_3"/>
    <property type="match status" value="1"/>
</dbReference>
<evidence type="ECO:0000313" key="3">
    <source>
        <dbReference type="EMBL" id="GAE37652.1"/>
    </source>
</evidence>
<dbReference type="GO" id="GO:0003677">
    <property type="term" value="F:DNA binding"/>
    <property type="evidence" value="ECO:0007669"/>
    <property type="project" value="InterPro"/>
</dbReference>
<evidence type="ECO:0000259" key="2">
    <source>
        <dbReference type="PROSITE" id="PS51737"/>
    </source>
</evidence>
<feature type="domain" description="Resolvase/invertase-type recombinase catalytic" evidence="1">
    <location>
        <begin position="18"/>
        <end position="169"/>
    </location>
</feature>
<proteinExistence type="predicted"/>
<dbReference type="SUPFAM" id="SSF53041">
    <property type="entry name" value="Resolvase-like"/>
    <property type="match status" value="1"/>
</dbReference>
<evidence type="ECO:0008006" key="5">
    <source>
        <dbReference type="Google" id="ProtNLM"/>
    </source>
</evidence>
<dbReference type="InterPro" id="IPR038109">
    <property type="entry name" value="DNA_bind_recomb_sf"/>
</dbReference>
<dbReference type="STRING" id="1236973.JCM9157_4969"/>
<dbReference type="InterPro" id="IPR006119">
    <property type="entry name" value="Resolv_N"/>
</dbReference>
<dbReference type="PANTHER" id="PTHR30461:SF23">
    <property type="entry name" value="DNA RECOMBINASE-RELATED"/>
    <property type="match status" value="1"/>
</dbReference>
<comment type="caution">
    <text evidence="3">The sequence shown here is derived from an EMBL/GenBank/DDBJ whole genome shotgun (WGS) entry which is preliminary data.</text>
</comment>
<dbReference type="eggNOG" id="COG1961">
    <property type="taxonomic scope" value="Bacteria"/>
</dbReference>
<name>W4R0G3_HALA3</name>
<dbReference type="Proteomes" id="UP000018896">
    <property type="component" value="Unassembled WGS sequence"/>
</dbReference>
<gene>
    <name evidence="3" type="ORF">JCM9157_4969</name>
</gene>
<evidence type="ECO:0000313" key="4">
    <source>
        <dbReference type="Proteomes" id="UP000018896"/>
    </source>
</evidence>
<protein>
    <recommendedName>
        <fullName evidence="5">Recombinase family protein</fullName>
    </recommendedName>
</protein>
<dbReference type="InterPro" id="IPR036162">
    <property type="entry name" value="Resolvase-like_N_sf"/>
</dbReference>
<dbReference type="Gene3D" id="3.40.50.1390">
    <property type="entry name" value="Resolvase, N-terminal catalytic domain"/>
    <property type="match status" value="1"/>
</dbReference>
<dbReference type="SMART" id="SM00857">
    <property type="entry name" value="Resolvase"/>
    <property type="match status" value="1"/>
</dbReference>
<accession>W4R0G3</accession>
<dbReference type="InterPro" id="IPR011109">
    <property type="entry name" value="DNA_bind_recombinase_dom"/>
</dbReference>
<dbReference type="PROSITE" id="PS51737">
    <property type="entry name" value="RECOMBINASE_DNA_BIND"/>
    <property type="match status" value="1"/>
</dbReference>
<dbReference type="EMBL" id="BAUV01000098">
    <property type="protein sequence ID" value="GAE37652.1"/>
    <property type="molecule type" value="Genomic_DNA"/>
</dbReference>
<feature type="domain" description="Recombinase" evidence="2">
    <location>
        <begin position="179"/>
        <end position="289"/>
    </location>
</feature>
<evidence type="ECO:0000259" key="1">
    <source>
        <dbReference type="PROSITE" id="PS51736"/>
    </source>
</evidence>